<protein>
    <submittedName>
        <fullName evidence="1">12736_t:CDS:1</fullName>
    </submittedName>
</protein>
<sequence>TGPIQCPTLGIPYENSARIEKEELNEVKLDDEVLSGPENIPSDSSGLSNQSRLLISILPEDPKEKQKYIIRLMLEQFPSLYLSDSSKRSN</sequence>
<dbReference type="Proteomes" id="UP000789375">
    <property type="component" value="Unassembled WGS sequence"/>
</dbReference>
<dbReference type="AlphaFoldDB" id="A0A9N9H9Z9"/>
<name>A0A9N9H9Z9_FUNMO</name>
<dbReference type="EMBL" id="CAJVPP010004984">
    <property type="protein sequence ID" value="CAG8658164.1"/>
    <property type="molecule type" value="Genomic_DNA"/>
</dbReference>
<gene>
    <name evidence="1" type="ORF">FMOSSE_LOCUS11807</name>
</gene>
<comment type="caution">
    <text evidence="1">The sequence shown here is derived from an EMBL/GenBank/DDBJ whole genome shotgun (WGS) entry which is preliminary data.</text>
</comment>
<organism evidence="1 2">
    <name type="scientific">Funneliformis mosseae</name>
    <name type="common">Endomycorrhizal fungus</name>
    <name type="synonym">Glomus mosseae</name>
    <dbReference type="NCBI Taxonomy" id="27381"/>
    <lineage>
        <taxon>Eukaryota</taxon>
        <taxon>Fungi</taxon>
        <taxon>Fungi incertae sedis</taxon>
        <taxon>Mucoromycota</taxon>
        <taxon>Glomeromycotina</taxon>
        <taxon>Glomeromycetes</taxon>
        <taxon>Glomerales</taxon>
        <taxon>Glomeraceae</taxon>
        <taxon>Funneliformis</taxon>
    </lineage>
</organism>
<evidence type="ECO:0000313" key="1">
    <source>
        <dbReference type="EMBL" id="CAG8658164.1"/>
    </source>
</evidence>
<proteinExistence type="predicted"/>
<keyword evidence="2" id="KW-1185">Reference proteome</keyword>
<accession>A0A9N9H9Z9</accession>
<evidence type="ECO:0000313" key="2">
    <source>
        <dbReference type="Proteomes" id="UP000789375"/>
    </source>
</evidence>
<reference evidence="1" key="1">
    <citation type="submission" date="2021-06" db="EMBL/GenBank/DDBJ databases">
        <authorList>
            <person name="Kallberg Y."/>
            <person name="Tangrot J."/>
            <person name="Rosling A."/>
        </authorList>
    </citation>
    <scope>NUCLEOTIDE SEQUENCE</scope>
    <source>
        <strain evidence="1">87-6 pot B 2015</strain>
    </source>
</reference>
<feature type="non-terminal residue" evidence="1">
    <location>
        <position position="1"/>
    </location>
</feature>